<proteinExistence type="predicted"/>
<dbReference type="RefSeq" id="WP_197014894.1">
    <property type="nucleotide sequence ID" value="NZ_BAABES010000009.1"/>
</dbReference>
<sequence length="81" mass="9059">MSELLVDDPHETIHLGDHTAVVVPLDEYLRLREAQVEAEQLAAHRDYLDRKASGTAGSGMTTDEVRRLLAREVNITHVARV</sequence>
<evidence type="ECO:0000313" key="1">
    <source>
        <dbReference type="EMBL" id="MBG6092759.1"/>
    </source>
</evidence>
<evidence type="ECO:0000313" key="2">
    <source>
        <dbReference type="Proteomes" id="UP000614047"/>
    </source>
</evidence>
<protein>
    <recommendedName>
        <fullName evidence="3">Prevent-host-death family protein</fullName>
    </recommendedName>
</protein>
<reference evidence="1" key="1">
    <citation type="submission" date="2020-11" db="EMBL/GenBank/DDBJ databases">
        <title>Sequencing the genomes of 1000 actinobacteria strains.</title>
        <authorList>
            <person name="Klenk H.-P."/>
        </authorList>
    </citation>
    <scope>NUCLEOTIDE SEQUENCE</scope>
    <source>
        <strain evidence="1">DSM 43175</strain>
    </source>
</reference>
<dbReference type="EMBL" id="JADOUA010000001">
    <property type="protein sequence ID" value="MBG6092759.1"/>
    <property type="molecule type" value="Genomic_DNA"/>
</dbReference>
<organism evidence="1 2">
    <name type="scientific">Actinomadura viridis</name>
    <dbReference type="NCBI Taxonomy" id="58110"/>
    <lineage>
        <taxon>Bacteria</taxon>
        <taxon>Bacillati</taxon>
        <taxon>Actinomycetota</taxon>
        <taxon>Actinomycetes</taxon>
        <taxon>Streptosporangiales</taxon>
        <taxon>Thermomonosporaceae</taxon>
        <taxon>Actinomadura</taxon>
    </lineage>
</organism>
<keyword evidence="2" id="KW-1185">Reference proteome</keyword>
<dbReference type="Proteomes" id="UP000614047">
    <property type="component" value="Unassembled WGS sequence"/>
</dbReference>
<gene>
    <name evidence="1" type="ORF">IW256_006872</name>
</gene>
<comment type="caution">
    <text evidence="1">The sequence shown here is derived from an EMBL/GenBank/DDBJ whole genome shotgun (WGS) entry which is preliminary data.</text>
</comment>
<name>A0A931DKA3_9ACTN</name>
<evidence type="ECO:0008006" key="3">
    <source>
        <dbReference type="Google" id="ProtNLM"/>
    </source>
</evidence>
<accession>A0A931DKA3</accession>
<dbReference type="AlphaFoldDB" id="A0A931DKA3"/>